<evidence type="ECO:0000313" key="2">
    <source>
        <dbReference type="EMBL" id="ORW33922.1"/>
    </source>
</evidence>
<sequence>MQRARKPLSIDTGYLTDAVIDLERQGLLVGRPSATYLFGSADLYRWADREPILRGVDYTHDVTRLSRGAPFVAVNTAIEIDPVDQINVEGVAENVVGGIGGHPDYCTAARLNRRGLSIIAVPARFKWQCQLEVAPV</sequence>
<reference evidence="2 3" key="1">
    <citation type="submission" date="2016-01" db="EMBL/GenBank/DDBJ databases">
        <title>The new phylogeny of the genus Mycobacterium.</title>
        <authorList>
            <person name="Tarcisio F."/>
            <person name="Conor M."/>
            <person name="Antonella G."/>
            <person name="Elisabetta G."/>
            <person name="Giulia F.S."/>
            <person name="Sara T."/>
            <person name="Anna F."/>
            <person name="Clotilde B."/>
            <person name="Roberto B."/>
            <person name="Veronica D.S."/>
            <person name="Fabio R."/>
            <person name="Monica P."/>
            <person name="Olivier J."/>
            <person name="Enrico T."/>
            <person name="Nicola S."/>
        </authorList>
    </citation>
    <scope>NUCLEOTIDE SEQUENCE [LARGE SCALE GENOMIC DNA]</scope>
    <source>
        <strain evidence="2 3">DSM 44572</strain>
    </source>
</reference>
<dbReference type="GO" id="GO:0006083">
    <property type="term" value="P:acetate metabolic process"/>
    <property type="evidence" value="ECO:0007669"/>
    <property type="project" value="InterPro"/>
</dbReference>
<dbReference type="InterPro" id="IPR037171">
    <property type="entry name" value="NagB/RpiA_transferase-like"/>
</dbReference>
<organism evidence="2 3">
    <name type="scientific">Mycobacterium palustre</name>
    <dbReference type="NCBI Taxonomy" id="153971"/>
    <lineage>
        <taxon>Bacteria</taxon>
        <taxon>Bacillati</taxon>
        <taxon>Actinomycetota</taxon>
        <taxon>Actinomycetes</taxon>
        <taxon>Mycobacteriales</taxon>
        <taxon>Mycobacteriaceae</taxon>
        <taxon>Mycobacterium</taxon>
        <taxon>Mycobacterium simiae complex</taxon>
    </lineage>
</organism>
<dbReference type="Gene3D" id="3.40.1080.20">
    <property type="entry name" value="Acetyl-CoA hydrolase/transferase C-terminal domain"/>
    <property type="match status" value="1"/>
</dbReference>
<feature type="domain" description="Acetyl-CoA hydrolase/transferase C-terminal" evidence="1">
    <location>
        <begin position="39"/>
        <end position="126"/>
    </location>
</feature>
<keyword evidence="3" id="KW-1185">Reference proteome</keyword>
<evidence type="ECO:0000313" key="3">
    <source>
        <dbReference type="Proteomes" id="UP000193529"/>
    </source>
</evidence>
<dbReference type="Pfam" id="PF13336">
    <property type="entry name" value="AcetylCoA_hyd_C"/>
    <property type="match status" value="1"/>
</dbReference>
<dbReference type="Proteomes" id="UP000193529">
    <property type="component" value="Unassembled WGS sequence"/>
</dbReference>
<dbReference type="EMBL" id="LQPJ01000015">
    <property type="protein sequence ID" value="ORW33922.1"/>
    <property type="molecule type" value="Genomic_DNA"/>
</dbReference>
<proteinExistence type="predicted"/>
<dbReference type="InterPro" id="IPR038460">
    <property type="entry name" value="AcetylCoA_hyd_C_sf"/>
</dbReference>
<name>A0A1X1ZZW8_9MYCO</name>
<dbReference type="GO" id="GO:0008775">
    <property type="term" value="F:acetate CoA-transferase activity"/>
    <property type="evidence" value="ECO:0007669"/>
    <property type="project" value="InterPro"/>
</dbReference>
<gene>
    <name evidence="2" type="ORF">AWC19_24325</name>
</gene>
<dbReference type="SUPFAM" id="SSF100950">
    <property type="entry name" value="NagB/RpiA/CoA transferase-like"/>
    <property type="match status" value="1"/>
</dbReference>
<accession>A0A1X1ZZW8</accession>
<dbReference type="STRING" id="153971.AWC19_24325"/>
<dbReference type="AlphaFoldDB" id="A0A1X1ZZW8"/>
<dbReference type="InterPro" id="IPR026888">
    <property type="entry name" value="AcetylCoA_hyd_C"/>
</dbReference>
<dbReference type="PANTHER" id="PTHR21432:SF20">
    <property type="entry name" value="ACETYL-COA HYDROLASE"/>
    <property type="match status" value="1"/>
</dbReference>
<protein>
    <recommendedName>
        <fullName evidence="1">Acetyl-CoA hydrolase/transferase C-terminal domain-containing protein</fullName>
    </recommendedName>
</protein>
<comment type="caution">
    <text evidence="2">The sequence shown here is derived from an EMBL/GenBank/DDBJ whole genome shotgun (WGS) entry which is preliminary data.</text>
</comment>
<dbReference type="PANTHER" id="PTHR21432">
    <property type="entry name" value="ACETYL-COA HYDROLASE-RELATED"/>
    <property type="match status" value="1"/>
</dbReference>
<dbReference type="InterPro" id="IPR046433">
    <property type="entry name" value="ActCoA_hydro"/>
</dbReference>
<evidence type="ECO:0000259" key="1">
    <source>
        <dbReference type="Pfam" id="PF13336"/>
    </source>
</evidence>